<protein>
    <recommendedName>
        <fullName evidence="6">Pyridoxine/pyridoxamine 5'-phosphate oxidase</fullName>
        <ecNumber evidence="6">1.4.3.5</ecNumber>
    </recommendedName>
    <alternativeName>
        <fullName evidence="6">PNP/PMP oxidase</fullName>
        <shortName evidence="6">PNPOx</shortName>
    </alternativeName>
    <alternativeName>
        <fullName evidence="6">Pyridoxal 5'-phosphate synthase</fullName>
    </alternativeName>
</protein>
<reference evidence="9 10" key="1">
    <citation type="submission" date="2021-08" db="EMBL/GenBank/DDBJ databases">
        <authorList>
            <person name="Peeters C."/>
        </authorList>
    </citation>
    <scope>NUCLEOTIDE SEQUENCE [LARGE SCALE GENOMIC DNA]</scope>
    <source>
        <strain evidence="9 10">LMG 23994</strain>
    </source>
</reference>
<feature type="domain" description="Pyridoxamine 5'-phosphate oxidase N-terminal" evidence="7">
    <location>
        <begin position="33"/>
        <end position="156"/>
    </location>
</feature>
<evidence type="ECO:0000256" key="4">
    <source>
        <dbReference type="ARBA" id="ARBA00023002"/>
    </source>
</evidence>
<feature type="binding site" evidence="6">
    <location>
        <begin position="76"/>
        <end position="77"/>
    </location>
    <ligand>
        <name>FMN</name>
        <dbReference type="ChEBI" id="CHEBI:58210"/>
    </ligand>
</feature>
<dbReference type="EC" id="1.4.3.5" evidence="6"/>
<feature type="binding site" evidence="6">
    <location>
        <begin position="190"/>
        <end position="192"/>
    </location>
    <ligand>
        <name>substrate</name>
    </ligand>
</feature>
<comment type="function">
    <text evidence="6">Catalyzes the oxidation of either pyridoxine 5'-phosphate (PNP) or pyridoxamine 5'-phosphate (PMP) into pyridoxal 5'-phosphate (PLP).</text>
</comment>
<dbReference type="InterPro" id="IPR000659">
    <property type="entry name" value="Pyridox_Oxase"/>
</dbReference>
<dbReference type="SUPFAM" id="SSF50475">
    <property type="entry name" value="FMN-binding split barrel"/>
    <property type="match status" value="1"/>
</dbReference>
<comment type="pathway">
    <text evidence="6">Cofactor metabolism; pyridoxal 5'-phosphate salvage; pyridoxal 5'-phosphate from pyridoxine 5'-phosphate: step 1/1.</text>
</comment>
<dbReference type="InterPro" id="IPR011576">
    <property type="entry name" value="Pyridox_Oxase_N"/>
</dbReference>
<dbReference type="GO" id="GO:0004733">
    <property type="term" value="F:pyridoxamine phosphate oxidase activity"/>
    <property type="evidence" value="ECO:0007669"/>
    <property type="project" value="UniProtKB-EC"/>
</dbReference>
<comment type="catalytic activity">
    <reaction evidence="6">
        <text>pyridoxamine 5'-phosphate + O2 + H2O = pyridoxal 5'-phosphate + H2O2 + NH4(+)</text>
        <dbReference type="Rhea" id="RHEA:15817"/>
        <dbReference type="ChEBI" id="CHEBI:15377"/>
        <dbReference type="ChEBI" id="CHEBI:15379"/>
        <dbReference type="ChEBI" id="CHEBI:16240"/>
        <dbReference type="ChEBI" id="CHEBI:28938"/>
        <dbReference type="ChEBI" id="CHEBI:58451"/>
        <dbReference type="ChEBI" id="CHEBI:597326"/>
        <dbReference type="EC" id="1.4.3.5"/>
    </reaction>
</comment>
<dbReference type="NCBIfam" id="NF004231">
    <property type="entry name" value="PRK05679.1"/>
    <property type="match status" value="1"/>
</dbReference>
<comment type="catalytic activity">
    <reaction evidence="6">
        <text>pyridoxine 5'-phosphate + O2 = pyridoxal 5'-phosphate + H2O2</text>
        <dbReference type="Rhea" id="RHEA:15149"/>
        <dbReference type="ChEBI" id="CHEBI:15379"/>
        <dbReference type="ChEBI" id="CHEBI:16240"/>
        <dbReference type="ChEBI" id="CHEBI:58589"/>
        <dbReference type="ChEBI" id="CHEBI:597326"/>
        <dbReference type="EC" id="1.4.3.5"/>
    </reaction>
</comment>
<evidence type="ECO:0000256" key="1">
    <source>
        <dbReference type="ARBA" id="ARBA00007301"/>
    </source>
</evidence>
<evidence type="ECO:0000259" key="7">
    <source>
        <dbReference type="Pfam" id="PF01243"/>
    </source>
</evidence>
<feature type="binding site" evidence="6">
    <location>
        <position position="131"/>
    </location>
    <ligand>
        <name>substrate</name>
    </ligand>
</feature>
<keyword evidence="10" id="KW-1185">Reference proteome</keyword>
<evidence type="ECO:0000256" key="6">
    <source>
        <dbReference type="HAMAP-Rule" id="MF_01629"/>
    </source>
</evidence>
<dbReference type="InterPro" id="IPR019576">
    <property type="entry name" value="Pyridoxamine_oxidase_dimer_C"/>
</dbReference>
<feature type="binding site" evidence="6">
    <location>
        <position position="83"/>
    </location>
    <ligand>
        <name>FMN</name>
        <dbReference type="ChEBI" id="CHEBI:58210"/>
    </ligand>
</feature>
<organism evidence="9 10">
    <name type="scientific">Cupriavidus pinatubonensis</name>
    <dbReference type="NCBI Taxonomy" id="248026"/>
    <lineage>
        <taxon>Bacteria</taxon>
        <taxon>Pseudomonadati</taxon>
        <taxon>Pseudomonadota</taxon>
        <taxon>Betaproteobacteria</taxon>
        <taxon>Burkholderiales</taxon>
        <taxon>Burkholderiaceae</taxon>
        <taxon>Cupriavidus</taxon>
    </lineage>
</organism>
<evidence type="ECO:0000256" key="3">
    <source>
        <dbReference type="ARBA" id="ARBA00022643"/>
    </source>
</evidence>
<dbReference type="PANTHER" id="PTHR10851">
    <property type="entry name" value="PYRIDOXINE-5-PHOSPHATE OXIDASE"/>
    <property type="match status" value="1"/>
</dbReference>
<dbReference type="PANTHER" id="PTHR10851:SF0">
    <property type="entry name" value="PYRIDOXINE-5'-PHOSPHATE OXIDASE"/>
    <property type="match status" value="1"/>
</dbReference>
<keyword evidence="4 6" id="KW-0560">Oxidoreductase</keyword>
<comment type="pathway">
    <text evidence="6">Cofactor metabolism; pyridoxal 5'-phosphate salvage; pyridoxal 5'-phosphate from pyridoxamine 5'-phosphate: step 1/1.</text>
</comment>
<dbReference type="PROSITE" id="PS01064">
    <property type="entry name" value="PYRIDOX_OXIDASE"/>
    <property type="match status" value="1"/>
</dbReference>
<sequence>MTQLADLRRTYVLGSLNESDVAGDPIAQFKRWFDEAVTAKLPEPNAMTLATVGADGQPSARIVLLKGMDEKGFTFFTNYESRKGLDMAANPRAALLFHWVQLERQVRVEGRVEKVADDESDAYYASRPLGSRLGAWASEQSKEVPGRDVLEQRESEYRAKFGENPPRPAHWGGYRLVPTALEFWQGRPSRLHDRIAYRVEPDGSWKIVRLSP</sequence>
<feature type="binding site" evidence="6">
    <location>
        <position position="105"/>
    </location>
    <ligand>
        <name>FMN</name>
        <dbReference type="ChEBI" id="CHEBI:58210"/>
    </ligand>
</feature>
<keyword evidence="3 6" id="KW-0288">FMN</keyword>
<keyword evidence="5 6" id="KW-0664">Pyridoxine biosynthesis</keyword>
<evidence type="ECO:0000313" key="9">
    <source>
        <dbReference type="EMBL" id="CAG9185476.1"/>
    </source>
</evidence>
<comment type="cofactor">
    <cofactor evidence="6">
        <name>FMN</name>
        <dbReference type="ChEBI" id="CHEBI:58210"/>
    </cofactor>
    <text evidence="6">Binds 1 FMN per subunit.</text>
</comment>
<evidence type="ECO:0000259" key="8">
    <source>
        <dbReference type="Pfam" id="PF10590"/>
    </source>
</evidence>
<feature type="binding site" evidence="6">
    <location>
        <position position="184"/>
    </location>
    <ligand>
        <name>FMN</name>
        <dbReference type="ChEBI" id="CHEBI:58210"/>
    </ligand>
</feature>
<feature type="binding site" evidence="6">
    <location>
        <position position="123"/>
    </location>
    <ligand>
        <name>substrate</name>
    </ligand>
</feature>
<gene>
    <name evidence="6 9" type="primary">pdxH</name>
    <name evidence="9" type="ORF">LMG23994_05744</name>
</gene>
<dbReference type="InterPro" id="IPR012349">
    <property type="entry name" value="Split_barrel_FMN-bd"/>
</dbReference>
<evidence type="ECO:0000313" key="10">
    <source>
        <dbReference type="Proteomes" id="UP000701702"/>
    </source>
</evidence>
<comment type="caution">
    <text evidence="9">The sequence shown here is derived from an EMBL/GenBank/DDBJ whole genome shotgun (WGS) entry which is preliminary data.</text>
</comment>
<name>A0ABN7ZME8_9BURK</name>
<dbReference type="HAMAP" id="MF_01629">
    <property type="entry name" value="PdxH"/>
    <property type="match status" value="1"/>
</dbReference>
<dbReference type="EMBL" id="CAJZAF010000042">
    <property type="protein sequence ID" value="CAG9185476.1"/>
    <property type="molecule type" value="Genomic_DNA"/>
</dbReference>
<dbReference type="NCBIfam" id="TIGR00558">
    <property type="entry name" value="pdxH"/>
    <property type="match status" value="1"/>
</dbReference>
<feature type="binding site" evidence="6">
    <location>
        <begin position="140"/>
        <end position="141"/>
    </location>
    <ligand>
        <name>FMN</name>
        <dbReference type="ChEBI" id="CHEBI:58210"/>
    </ligand>
</feature>
<proteinExistence type="inferred from homology"/>
<evidence type="ECO:0000256" key="2">
    <source>
        <dbReference type="ARBA" id="ARBA00022630"/>
    </source>
</evidence>
<feature type="binding site" evidence="6">
    <location>
        <position position="127"/>
    </location>
    <ligand>
        <name>substrate</name>
    </ligand>
</feature>
<comment type="similarity">
    <text evidence="1 6">Belongs to the pyridoxamine 5'-phosphate oxidase family.</text>
</comment>
<dbReference type="RefSeq" id="WP_224008832.1">
    <property type="nucleotide sequence ID" value="NZ_CAJZAF010000042.1"/>
</dbReference>
<accession>A0ABN7ZME8</accession>
<dbReference type="Pfam" id="PF10590">
    <property type="entry name" value="PNP_phzG_C"/>
    <property type="match status" value="1"/>
</dbReference>
<feature type="binding site" evidence="6">
    <location>
        <position position="82"/>
    </location>
    <ligand>
        <name>FMN</name>
        <dbReference type="ChEBI" id="CHEBI:58210"/>
    </ligand>
</feature>
<dbReference type="Gene3D" id="2.30.110.10">
    <property type="entry name" value="Electron Transport, Fmn-binding Protein, Chain A"/>
    <property type="match status" value="1"/>
</dbReference>
<feature type="binding site" evidence="6">
    <location>
        <position position="66"/>
    </location>
    <ligand>
        <name>substrate</name>
    </ligand>
</feature>
<dbReference type="Pfam" id="PF01243">
    <property type="entry name" value="PNPOx_N"/>
    <property type="match status" value="1"/>
</dbReference>
<dbReference type="InterPro" id="IPR019740">
    <property type="entry name" value="Pyridox_Oxase_CS"/>
</dbReference>
<dbReference type="PIRSF" id="PIRSF000190">
    <property type="entry name" value="Pyd_amn-ph_oxd"/>
    <property type="match status" value="1"/>
</dbReference>
<evidence type="ECO:0000256" key="5">
    <source>
        <dbReference type="ARBA" id="ARBA00023096"/>
    </source>
</evidence>
<feature type="domain" description="Pyridoxine 5'-phosphate oxidase dimerisation C-terminal" evidence="8">
    <location>
        <begin position="171"/>
        <end position="212"/>
    </location>
</feature>
<feature type="binding site" evidence="6">
    <location>
        <position position="194"/>
    </location>
    <ligand>
        <name>FMN</name>
        <dbReference type="ChEBI" id="CHEBI:58210"/>
    </ligand>
</feature>
<dbReference type="Proteomes" id="UP000701702">
    <property type="component" value="Unassembled WGS sequence"/>
</dbReference>
<keyword evidence="2 6" id="KW-0285">Flavoprotein</keyword>
<comment type="subunit">
    <text evidence="6">Homodimer.</text>
</comment>
<feature type="binding site" evidence="6">
    <location>
        <begin position="61"/>
        <end position="66"/>
    </location>
    <ligand>
        <name>FMN</name>
        <dbReference type="ChEBI" id="CHEBI:58210"/>
    </ligand>
</feature>